<keyword evidence="2" id="KW-1185">Reference proteome</keyword>
<dbReference type="Proteomes" id="UP001589753">
    <property type="component" value="Unassembled WGS sequence"/>
</dbReference>
<reference evidence="1 2" key="1">
    <citation type="submission" date="2024-09" db="EMBL/GenBank/DDBJ databases">
        <authorList>
            <person name="Sun Q."/>
            <person name="Mori K."/>
        </authorList>
    </citation>
    <scope>NUCLEOTIDE SEQUENCE [LARGE SCALE GENOMIC DNA]</scope>
    <source>
        <strain evidence="1 2">JCM 9767</strain>
    </source>
</reference>
<protein>
    <submittedName>
        <fullName evidence="1">Uncharacterized protein</fullName>
    </submittedName>
</protein>
<dbReference type="SUPFAM" id="SSF54518">
    <property type="entry name" value="Tubby C-terminal domain-like"/>
    <property type="match status" value="1"/>
</dbReference>
<name>A0ABV5LEI7_9ACTN</name>
<dbReference type="InterPro" id="IPR025659">
    <property type="entry name" value="Tubby-like_C"/>
</dbReference>
<sequence>MDSARQGTSGRFTVRQKAGLKSDRYTVSELLPDGSDGGVLAFAEVERLSLKEEMTFYTDESRTRVLFTVEERSLLDAGDGYDVRDAEGGSVGAFEERFFASLLRSTWVLHQQGSPPAVGRERNRFVAVLRRAWGFLPLDLVPFLWPYHFDFETDGKPVMRVDKKFGLRDRYVVDVVVPDLDRRLAIAQAVALDALQGR</sequence>
<dbReference type="EMBL" id="JBHMDI010000080">
    <property type="protein sequence ID" value="MFB9350593.1"/>
    <property type="molecule type" value="Genomic_DNA"/>
</dbReference>
<dbReference type="RefSeq" id="WP_053637206.1">
    <property type="nucleotide sequence ID" value="NZ_JBHMDI010000080.1"/>
</dbReference>
<accession>A0ABV5LEI7</accession>
<evidence type="ECO:0000313" key="2">
    <source>
        <dbReference type="Proteomes" id="UP001589753"/>
    </source>
</evidence>
<gene>
    <name evidence="1" type="ORF">ACFFUA_24660</name>
</gene>
<evidence type="ECO:0000313" key="1">
    <source>
        <dbReference type="EMBL" id="MFB9350593.1"/>
    </source>
</evidence>
<dbReference type="InterPro" id="IPR007612">
    <property type="entry name" value="LOR"/>
</dbReference>
<proteinExistence type="predicted"/>
<comment type="caution">
    <text evidence="1">The sequence shown here is derived from an EMBL/GenBank/DDBJ whole genome shotgun (WGS) entry which is preliminary data.</text>
</comment>
<organism evidence="1 2">
    <name type="scientific">Streptomyces heliomycini</name>
    <dbReference type="NCBI Taxonomy" id="284032"/>
    <lineage>
        <taxon>Bacteria</taxon>
        <taxon>Bacillati</taxon>
        <taxon>Actinomycetota</taxon>
        <taxon>Actinomycetes</taxon>
        <taxon>Kitasatosporales</taxon>
        <taxon>Streptomycetaceae</taxon>
        <taxon>Streptomyces</taxon>
    </lineage>
</organism>
<dbReference type="Pfam" id="PF04525">
    <property type="entry name" value="LOR"/>
    <property type="match status" value="1"/>
</dbReference>